<feature type="domain" description="GLUG" evidence="3">
    <location>
        <begin position="800"/>
        <end position="827"/>
    </location>
</feature>
<comment type="subcellular location">
    <subcellularLocation>
        <location evidence="1">Cell envelope</location>
    </subcellularLocation>
</comment>
<reference evidence="5 6" key="1">
    <citation type="journal article" date="2016" name="Int. J. Syst. Evol. Microbiol.">
        <title>Descriptions of Anaerotaenia torta gen. nov., sp. nov. and Anaerocolumna cellulosilytica gen. nov., sp. nov. isolated from a methanogenic reactor of cattle waste.</title>
        <authorList>
            <person name="Uek A."/>
            <person name="Ohtaki Y."/>
            <person name="Kaku N."/>
            <person name="Ueki K."/>
        </authorList>
    </citation>
    <scope>NUCLEOTIDE SEQUENCE [LARGE SCALE GENOMIC DNA]</scope>
    <source>
        <strain evidence="5 6">SN021</strain>
    </source>
</reference>
<dbReference type="Proteomes" id="UP000515561">
    <property type="component" value="Chromosome"/>
</dbReference>
<dbReference type="RefSeq" id="WP_184091316.1">
    <property type="nucleotide sequence ID" value="NZ_AP023367.1"/>
</dbReference>
<dbReference type="NCBIfam" id="TIGR02543">
    <property type="entry name" value="List_Bact_rpt"/>
    <property type="match status" value="2"/>
</dbReference>
<feature type="domain" description="Cadherin-like beta-sandwich-like" evidence="4">
    <location>
        <begin position="1866"/>
        <end position="1936"/>
    </location>
</feature>
<sequence length="2106" mass="224382">MSKRKLSQRLLAMLLTVVMVLGLMPITASADVSSLSSDIIIYDFKGLTEEIVNQTVPFGTTLEALNLPDTLEVVVQEVFMGEARVPNLLNKEEEDLPVTVESNVIDEQTNQGTEDTIVVPVTWSADPEYNGEQAGTYIFTPVLPEVYSLSYGVYAPEIWVTVQEKGPDTNPVTGSIYTVSMAPTTETNISWTDLSNKFGNGTIKDGDTLKILNAMPLISDLLIPETISELTIEGIKDIVWPLHIETYAENMKLTLKDIGLRTTSKEAIIFNADTELVIEGNVIVESSKVAIRSGYGVIISGSGDMNANCMQGAWAASNAFTGESLTVNSTGTLIFNGGDSKDGNGSTGIVCDNFTLESGTVIANGGGSEVSGSGYTGGHGIDSDILTVRGDSTLKANGGNSLYGGGGDGIYSALNVTLEAGTVTVNGGDAGMGYDHILNNNGLYTAQLIVNGESNLTARGGNATQGVGGNGIICDNIILDGSGNIQAFGGNNINVPLEKSKGLSVSPMAAVTINGTGSIQFQDGMEHIVSLLNKIRFTTTSGKTWSVDPASNLISGNFSSEEIVVKASTTAPTTVKLESENKPIITIIDKREDITVTEGMIHQNISVWATASVQTQLKYQWFTSQSRSNIEGIPLVSEKSSVFYLPEILVAGEYYIYCEISAEGADSVKTDVVKVTVLPKQNEGPFAGGDGSPETPYLIETAGQLAKLAQLVNSKDSMIYSTKYYELMNNIDLSEYADDGGWIPIGKSGTYIFRGHFEGNGHVITGLTINNSSDNCQGLFGSVYNGTIQNLGLTSVDINGGVRVGGLVGYMDKTGSIQNCYVTGSVTGKMNVGGLVGFMVSSVTIDTCYTTTTVSGSMEVGGIAGTVSGGTIENSYAIGNVSGSNNDIGGIAGRVYNNGMLRNCGAYNSTVTGNDRVGRVCGSTEESIINGNFAAGHMAVIVNGIPQTIIGGALNQQHGETISAEQLSKKSGFPSTLTQSPWVYTEGVYPVLSYVEENLIAGQVWVFVPTVEIDWDSLKETIESYRGGIGTFTADVNKEEKTVTVTGSIRGAKNYLELTIPKDVTVIWKAKLDGDNSFTVDLLRLEGEGAFELVEGGEISMYGANEGNGISAQENFSNIIINGGNVSVNTGQAIITYGQDTSVTVLSGRVGATDGTAIYVHGSNSVVSVSGGVVEATRGTAISSYGEIFLSGGIVRNKQGTAVMSEGNIMVSENALITAATGVAVKINSKNSKFILSGGIVFSYFDMGSIIPMGVYVLPNLGTPIVEDTGTMVQWEKTNGVNTYTAGTSNDIMVLKSNATAKWAIINNVSGIMVKSSTNSVFIPVPEVTLEPVAVTVESIQIKSAPAKTTYQAGDTLNLSGLVVTLTMSDGSSEDVSFFGFEKKGITTNPSHGDILDTESTIVHITYSDALASQFLTINQKINNYEVTFNHGGLETVKRTVEEGTSLGSDLWPSDPVKAGYMFGGWYTGENGTGTVFIPNTIVTGDITVYAKWSAIIIIEPVEKDYTVTFSNGGLNVTKVLVKEGTAIGSDRWPRNPVKAGYAFGGWYLGENGTGTVFTPATIVTSDFIVYAKWMVVNSDSDEGSSGNNLNTNSGTSPSTGIEQITAQVKQGDTDSVASQIIIERTTKENGEKSDKVTLQNEKAIETVEKLKAEGKDIARIVIPDAKDEVEETTIHIPVTSLKTLTAGNISLQMDVEEAKIGLPKESVKNASQVLLDDLYFRLVPVKNQTEKDIVSKEARKNAIQVSNNPESTVSIIGNPVTIETNMPSAKTDIILPLTGVVIPSNKAEKEALLKQLAVYIEHSDGDKVLVQGEVVEYKEDVYGIRFAITKFSTFTVVKTDAFIKSAAKDITKLSTPANAVIKGSTVTASVANKTSSLTVKATVSKNAAWTLYLDKDLKKEVVNGKLKLTTGVNTSYIKVTAQDNTTKVYKLTITRNKSSKAEVTKIVVPEKAVRKGSIISATVANEKTSLTASVKVSSKASFKIYSDKALEKEILNGKLNLKEGLNTVYIKVTAENGSTSKVYTLKITRKAQLYKSQVSLGLIGSKEYANKVAEIFRQDYDSANVLVNRKGKYYLVTMDFIDKTAAEKACKEMVNRKYIVNYYFN</sequence>
<dbReference type="InterPro" id="IPR011493">
    <property type="entry name" value="GLUG"/>
</dbReference>
<evidence type="ECO:0000259" key="3">
    <source>
        <dbReference type="Pfam" id="PF07581"/>
    </source>
</evidence>
<accession>A0A6S6QS77</accession>
<feature type="domain" description="Ig-like" evidence="2">
    <location>
        <begin position="1346"/>
        <end position="1385"/>
    </location>
</feature>
<dbReference type="Gene3D" id="2.60.40.4270">
    <property type="entry name" value="Listeria-Bacteroides repeat domain"/>
    <property type="match status" value="2"/>
</dbReference>
<dbReference type="InterPro" id="IPR042229">
    <property type="entry name" value="Listeria/Bacterioides_rpt_sf"/>
</dbReference>
<dbReference type="GO" id="GO:0030313">
    <property type="term" value="C:cell envelope"/>
    <property type="evidence" value="ECO:0007669"/>
    <property type="project" value="UniProtKB-SubCell"/>
</dbReference>
<evidence type="ECO:0000313" key="6">
    <source>
        <dbReference type="Proteomes" id="UP000515561"/>
    </source>
</evidence>
<protein>
    <submittedName>
        <fullName evidence="5">Uncharacterized protein</fullName>
    </submittedName>
</protein>
<dbReference type="Pfam" id="PF07523">
    <property type="entry name" value="Big_3"/>
    <property type="match status" value="1"/>
</dbReference>
<dbReference type="InterPro" id="IPR022038">
    <property type="entry name" value="Ig-like_bact"/>
</dbReference>
<evidence type="ECO:0000259" key="2">
    <source>
        <dbReference type="Pfam" id="PF07523"/>
    </source>
</evidence>
<feature type="domain" description="Cadherin-like beta-sandwich-like" evidence="4">
    <location>
        <begin position="1961"/>
        <end position="2031"/>
    </location>
</feature>
<dbReference type="EMBL" id="AP023367">
    <property type="protein sequence ID" value="BCJ94193.1"/>
    <property type="molecule type" value="Genomic_DNA"/>
</dbReference>
<dbReference type="Pfam" id="PF09479">
    <property type="entry name" value="Flg_new"/>
    <property type="match status" value="2"/>
</dbReference>
<dbReference type="Gene3D" id="2.160.20.110">
    <property type="match status" value="1"/>
</dbReference>
<gene>
    <name evidence="5" type="ORF">acsn021_17620</name>
</gene>
<evidence type="ECO:0000259" key="4">
    <source>
        <dbReference type="Pfam" id="PF12733"/>
    </source>
</evidence>
<dbReference type="Pfam" id="PF12733">
    <property type="entry name" value="Cadherin-like"/>
    <property type="match status" value="2"/>
</dbReference>
<organism evidence="5 6">
    <name type="scientific">Anaerocolumna cellulosilytica</name>
    <dbReference type="NCBI Taxonomy" id="433286"/>
    <lineage>
        <taxon>Bacteria</taxon>
        <taxon>Bacillati</taxon>
        <taxon>Bacillota</taxon>
        <taxon>Clostridia</taxon>
        <taxon>Lachnospirales</taxon>
        <taxon>Lachnospiraceae</taxon>
        <taxon>Anaerocolumna</taxon>
    </lineage>
</organism>
<evidence type="ECO:0000313" key="5">
    <source>
        <dbReference type="EMBL" id="BCJ94193.1"/>
    </source>
</evidence>
<dbReference type="InterPro" id="IPR013378">
    <property type="entry name" value="InlB-like_B-rpt"/>
</dbReference>
<dbReference type="KEGG" id="acel:acsn021_17620"/>
<keyword evidence="6" id="KW-1185">Reference proteome</keyword>
<dbReference type="InterPro" id="IPR025883">
    <property type="entry name" value="Cadherin-like_domain"/>
</dbReference>
<proteinExistence type="predicted"/>
<dbReference type="Pfam" id="PF07581">
    <property type="entry name" value="Glug"/>
    <property type="match status" value="1"/>
</dbReference>
<evidence type="ECO:0000256" key="1">
    <source>
        <dbReference type="ARBA" id="ARBA00004196"/>
    </source>
</evidence>
<dbReference type="InterPro" id="IPR011050">
    <property type="entry name" value="Pectin_lyase_fold/virulence"/>
</dbReference>
<name>A0A6S6QS77_9FIRM</name>
<dbReference type="SUPFAM" id="SSF51126">
    <property type="entry name" value="Pectin lyase-like"/>
    <property type="match status" value="1"/>
</dbReference>